<reference evidence="8 9" key="1">
    <citation type="journal article" date="2011" name="J. Bacteriol.">
        <title>Draft genome sequence of the thermoalkaliphilic Caldalkalibacillus thermarum strain TA2.A1.</title>
        <authorList>
            <person name="Kalamorz F."/>
            <person name="Keis S."/>
            <person name="McMillan D.G."/>
            <person name="Olsson K."/>
            <person name="Stanton J.A."/>
            <person name="Stockwell P."/>
            <person name="Black M.A."/>
            <person name="Klingeman D.M."/>
            <person name="Land M.L."/>
            <person name="Han C.S."/>
            <person name="Martin S.L."/>
            <person name="Becher S.A."/>
            <person name="Peddie C.J."/>
            <person name="Morgan H.W."/>
            <person name="Matthies D."/>
            <person name="Preiss L."/>
            <person name="Meier T."/>
            <person name="Brown S.D."/>
            <person name="Cook G.M."/>
        </authorList>
    </citation>
    <scope>NUCLEOTIDE SEQUENCE [LARGE SCALE GENOMIC DNA]</scope>
    <source>
        <strain evidence="8 9">TA2.A1</strain>
    </source>
</reference>
<sequence length="279" mass="31856">MTITVGSLFTGIGGIDLAAEWAGMKIIWQCEIDPFCQKVLRKHWPEVKLYDDIRKINKSNTVCPDVIVGGFPCQPYSIAGKRRGKEDDRDLWPEMFRVVKELRPTWVVGENVAGFINLGLDRTISDLESEGYETQTFIIPACAVNAPHRRDRTFIVAHSGRQLRKRGVQRGTDEMEVRKGNAYKSQRSSEVCRYFITNSKRKRLQRSQWIQKSIQFTHDTEKIGRQWESEPDVGRVANGVPNRVDRLRALGNAVVPQQIYPIMKAISLIEEQLAGELNV</sequence>
<evidence type="ECO:0000256" key="5">
    <source>
        <dbReference type="PROSITE-ProRule" id="PRU01016"/>
    </source>
</evidence>
<feature type="active site" evidence="5">
    <location>
        <position position="73"/>
    </location>
</feature>
<dbReference type="NCBIfam" id="TIGR00675">
    <property type="entry name" value="dcm"/>
    <property type="match status" value="1"/>
</dbReference>
<evidence type="ECO:0000256" key="3">
    <source>
        <dbReference type="ARBA" id="ARBA00022691"/>
    </source>
</evidence>
<protein>
    <recommendedName>
        <fullName evidence="7">Cytosine-specific methyltransferase</fullName>
        <ecNumber evidence="7">2.1.1.37</ecNumber>
    </recommendedName>
</protein>
<dbReference type="SUPFAM" id="SSF53335">
    <property type="entry name" value="S-adenosyl-L-methionine-dependent methyltransferases"/>
    <property type="match status" value="1"/>
</dbReference>
<dbReference type="PROSITE" id="PS51679">
    <property type="entry name" value="SAM_MT_C5"/>
    <property type="match status" value="1"/>
</dbReference>
<dbReference type="AlphaFoldDB" id="F5L9D4"/>
<dbReference type="Proteomes" id="UP000010716">
    <property type="component" value="Unassembled WGS sequence"/>
</dbReference>
<evidence type="ECO:0000313" key="8">
    <source>
        <dbReference type="EMBL" id="EGL82076.1"/>
    </source>
</evidence>
<gene>
    <name evidence="8" type="ORF">CathTA2_2439</name>
</gene>
<keyword evidence="4" id="KW-0680">Restriction system</keyword>
<comment type="catalytic activity">
    <reaction evidence="7">
        <text>a 2'-deoxycytidine in DNA + S-adenosyl-L-methionine = a 5-methyl-2'-deoxycytidine in DNA + S-adenosyl-L-homocysteine + H(+)</text>
        <dbReference type="Rhea" id="RHEA:13681"/>
        <dbReference type="Rhea" id="RHEA-COMP:11369"/>
        <dbReference type="Rhea" id="RHEA-COMP:11370"/>
        <dbReference type="ChEBI" id="CHEBI:15378"/>
        <dbReference type="ChEBI" id="CHEBI:57856"/>
        <dbReference type="ChEBI" id="CHEBI:59789"/>
        <dbReference type="ChEBI" id="CHEBI:85452"/>
        <dbReference type="ChEBI" id="CHEBI:85454"/>
        <dbReference type="EC" id="2.1.1.37"/>
    </reaction>
</comment>
<dbReference type="Gene3D" id="3.40.50.150">
    <property type="entry name" value="Vaccinia Virus protein VP39"/>
    <property type="match status" value="1"/>
</dbReference>
<evidence type="ECO:0000256" key="6">
    <source>
        <dbReference type="RuleBase" id="RU000416"/>
    </source>
</evidence>
<evidence type="ECO:0000256" key="7">
    <source>
        <dbReference type="RuleBase" id="RU000417"/>
    </source>
</evidence>
<comment type="caution">
    <text evidence="8">The sequence shown here is derived from an EMBL/GenBank/DDBJ whole genome shotgun (WGS) entry which is preliminary data.</text>
</comment>
<keyword evidence="1 5" id="KW-0489">Methyltransferase</keyword>
<comment type="similarity">
    <text evidence="5 6">Belongs to the class I-like SAM-binding methyltransferase superfamily. C5-methyltransferase family.</text>
</comment>
<dbReference type="GO" id="GO:0003886">
    <property type="term" value="F:DNA (cytosine-5-)-methyltransferase activity"/>
    <property type="evidence" value="ECO:0007669"/>
    <property type="project" value="UniProtKB-EC"/>
</dbReference>
<dbReference type="GO" id="GO:0009307">
    <property type="term" value="P:DNA restriction-modification system"/>
    <property type="evidence" value="ECO:0007669"/>
    <property type="project" value="UniProtKB-KW"/>
</dbReference>
<name>F5L9D4_CALTT</name>
<dbReference type="InterPro" id="IPR001525">
    <property type="entry name" value="C5_MeTfrase"/>
</dbReference>
<evidence type="ECO:0000256" key="2">
    <source>
        <dbReference type="ARBA" id="ARBA00022679"/>
    </source>
</evidence>
<organism evidence="8 9">
    <name type="scientific">Caldalkalibacillus thermarum (strain TA2.A1)</name>
    <dbReference type="NCBI Taxonomy" id="986075"/>
    <lineage>
        <taxon>Bacteria</taxon>
        <taxon>Bacillati</taxon>
        <taxon>Bacillota</taxon>
        <taxon>Bacilli</taxon>
        <taxon>Bacillales</taxon>
        <taxon>Bacillaceae</taxon>
        <taxon>Caldalkalibacillus</taxon>
    </lineage>
</organism>
<accession>F5L9D4</accession>
<dbReference type="EC" id="2.1.1.37" evidence="7"/>
<keyword evidence="3 5" id="KW-0949">S-adenosyl-L-methionine</keyword>
<evidence type="ECO:0000256" key="4">
    <source>
        <dbReference type="ARBA" id="ARBA00022747"/>
    </source>
</evidence>
<dbReference type="GO" id="GO:0032259">
    <property type="term" value="P:methylation"/>
    <property type="evidence" value="ECO:0007669"/>
    <property type="project" value="UniProtKB-KW"/>
</dbReference>
<dbReference type="RefSeq" id="WP_007505813.1">
    <property type="nucleotide sequence ID" value="NZ_AFCE01000156.1"/>
</dbReference>
<evidence type="ECO:0000256" key="1">
    <source>
        <dbReference type="ARBA" id="ARBA00022603"/>
    </source>
</evidence>
<dbReference type="InterPro" id="IPR018117">
    <property type="entry name" value="C5_DNA_meth_AS"/>
</dbReference>
<evidence type="ECO:0000313" key="9">
    <source>
        <dbReference type="Proteomes" id="UP000010716"/>
    </source>
</evidence>
<keyword evidence="2 5" id="KW-0808">Transferase</keyword>
<dbReference type="PROSITE" id="PS00094">
    <property type="entry name" value="C5_MTASE_1"/>
    <property type="match status" value="1"/>
</dbReference>
<dbReference type="Pfam" id="PF00145">
    <property type="entry name" value="DNA_methylase"/>
    <property type="match status" value="1"/>
</dbReference>
<dbReference type="EMBL" id="AFCE01000156">
    <property type="protein sequence ID" value="EGL82076.1"/>
    <property type="molecule type" value="Genomic_DNA"/>
</dbReference>
<dbReference type="PRINTS" id="PR00105">
    <property type="entry name" value="C5METTRFRASE"/>
</dbReference>
<proteinExistence type="inferred from homology"/>
<dbReference type="eggNOG" id="COG0270">
    <property type="taxonomic scope" value="Bacteria"/>
</dbReference>
<dbReference type="InterPro" id="IPR029063">
    <property type="entry name" value="SAM-dependent_MTases_sf"/>
</dbReference>
<dbReference type="REBASE" id="39070">
    <property type="entry name" value="M.CthTA2ORF2439P"/>
</dbReference>
<dbReference type="InterPro" id="IPR050750">
    <property type="entry name" value="C5-MTase"/>
</dbReference>
<dbReference type="PANTHER" id="PTHR46098">
    <property type="entry name" value="TRNA (CYTOSINE(38)-C(5))-METHYLTRANSFERASE"/>
    <property type="match status" value="1"/>
</dbReference>
<dbReference type="PANTHER" id="PTHR46098:SF1">
    <property type="entry name" value="TRNA (CYTOSINE(38)-C(5))-METHYLTRANSFERASE"/>
    <property type="match status" value="1"/>
</dbReference>